<evidence type="ECO:0000313" key="14">
    <source>
        <dbReference type="EMBL" id="PKU23816.1"/>
    </source>
</evidence>
<keyword evidence="5" id="KW-0631">Potassium channel</keyword>
<evidence type="ECO:0000256" key="12">
    <source>
        <dbReference type="SAM" id="Phobius"/>
    </source>
</evidence>
<dbReference type="Gene3D" id="1.20.120.350">
    <property type="entry name" value="Voltage-gated potassium channels. Chain C"/>
    <property type="match status" value="1"/>
</dbReference>
<dbReference type="EMBL" id="PIUM01000017">
    <property type="protein sequence ID" value="PKU23816.1"/>
    <property type="molecule type" value="Genomic_DNA"/>
</dbReference>
<evidence type="ECO:0000256" key="3">
    <source>
        <dbReference type="ARBA" id="ARBA00022538"/>
    </source>
</evidence>
<dbReference type="OrthoDB" id="9799090at2"/>
<reference evidence="15" key="1">
    <citation type="submission" date="2017-12" db="EMBL/GenBank/DDBJ databases">
        <title>Draft genome sequence of Telmatospirillum siberiense 26-4b1T, an acidotolerant peatland alphaproteobacterium potentially involved in sulfur cycling.</title>
        <authorList>
            <person name="Hausmann B."/>
            <person name="Pjevac P."/>
            <person name="Schreck K."/>
            <person name="Herbold C.W."/>
            <person name="Daims H."/>
            <person name="Wagner M."/>
            <person name="Pester M."/>
            <person name="Loy A."/>
        </authorList>
    </citation>
    <scope>NUCLEOTIDE SEQUENCE [LARGE SCALE GENOMIC DNA]</scope>
    <source>
        <strain evidence="15">26-4b1</strain>
    </source>
</reference>
<name>A0A2N3PTV3_9PROT</name>
<accession>A0A2N3PTV3</accession>
<keyword evidence="3" id="KW-0633">Potassium transport</keyword>
<evidence type="ECO:0000256" key="9">
    <source>
        <dbReference type="ARBA" id="ARBA00023065"/>
    </source>
</evidence>
<feature type="transmembrane region" description="Helical" evidence="12">
    <location>
        <begin position="109"/>
        <end position="133"/>
    </location>
</feature>
<evidence type="ECO:0000256" key="4">
    <source>
        <dbReference type="ARBA" id="ARBA00022692"/>
    </source>
</evidence>
<evidence type="ECO:0000256" key="10">
    <source>
        <dbReference type="ARBA" id="ARBA00023136"/>
    </source>
</evidence>
<dbReference type="Gene3D" id="1.10.287.70">
    <property type="match status" value="1"/>
</dbReference>
<evidence type="ECO:0000256" key="7">
    <source>
        <dbReference type="ARBA" id="ARBA00022958"/>
    </source>
</evidence>
<comment type="subcellular location">
    <subcellularLocation>
        <location evidence="1">Membrane</location>
        <topology evidence="1">Multi-pass membrane protein</topology>
    </subcellularLocation>
</comment>
<dbReference type="InterPro" id="IPR027359">
    <property type="entry name" value="Volt_channel_dom_sf"/>
</dbReference>
<dbReference type="Proteomes" id="UP000233293">
    <property type="component" value="Unassembled WGS sequence"/>
</dbReference>
<feature type="domain" description="Ion transport" evidence="13">
    <location>
        <begin position="39"/>
        <end position="263"/>
    </location>
</feature>
<feature type="transmembrane region" description="Helical" evidence="12">
    <location>
        <begin position="233"/>
        <end position="257"/>
    </location>
</feature>
<keyword evidence="4 12" id="KW-0812">Transmembrane</keyword>
<keyword evidence="2" id="KW-0813">Transport</keyword>
<keyword evidence="6" id="KW-0851">Voltage-gated channel</keyword>
<keyword evidence="7" id="KW-0630">Potassium</keyword>
<evidence type="ECO:0000256" key="11">
    <source>
        <dbReference type="ARBA" id="ARBA00023303"/>
    </source>
</evidence>
<proteinExistence type="predicted"/>
<organism evidence="14 15">
    <name type="scientific">Telmatospirillum siberiense</name>
    <dbReference type="NCBI Taxonomy" id="382514"/>
    <lineage>
        <taxon>Bacteria</taxon>
        <taxon>Pseudomonadati</taxon>
        <taxon>Pseudomonadota</taxon>
        <taxon>Alphaproteobacteria</taxon>
        <taxon>Rhodospirillales</taxon>
        <taxon>Rhodospirillaceae</taxon>
        <taxon>Telmatospirillum</taxon>
    </lineage>
</organism>
<dbReference type="GO" id="GO:0005249">
    <property type="term" value="F:voltage-gated potassium channel activity"/>
    <property type="evidence" value="ECO:0007669"/>
    <property type="project" value="InterPro"/>
</dbReference>
<evidence type="ECO:0000256" key="8">
    <source>
        <dbReference type="ARBA" id="ARBA00022989"/>
    </source>
</evidence>
<dbReference type="InterPro" id="IPR005821">
    <property type="entry name" value="Ion_trans_dom"/>
</dbReference>
<gene>
    <name evidence="14" type="ORF">CWS72_14775</name>
</gene>
<feature type="transmembrane region" description="Helical" evidence="12">
    <location>
        <begin position="172"/>
        <end position="193"/>
    </location>
</feature>
<dbReference type="PANTHER" id="PTHR11537">
    <property type="entry name" value="VOLTAGE-GATED POTASSIUM CHANNEL"/>
    <property type="match status" value="1"/>
</dbReference>
<dbReference type="PANTHER" id="PTHR11537:SF254">
    <property type="entry name" value="POTASSIUM VOLTAGE-GATED CHANNEL PROTEIN SHAB"/>
    <property type="match status" value="1"/>
</dbReference>
<evidence type="ECO:0000256" key="6">
    <source>
        <dbReference type="ARBA" id="ARBA00022882"/>
    </source>
</evidence>
<dbReference type="AlphaFoldDB" id="A0A2N3PTV3"/>
<keyword evidence="10 12" id="KW-0472">Membrane</keyword>
<sequence>MTPAASANTPRRATRYRKVRRRVYHMLGGEGHSDPWVKLVDYALVSLITVNCIFSVLESVENLAIVHGHIFHAFDRFSVAIFSVEYVLRVWTAVEINQPRFRHPFFGRLHFIFTPMAIVDLVAIVPFYLGFFFDVDLRAMRVLRLLRVFKLSRYSQAMGIMVDVLRQEARSIGAMLFVFLVILVFVSSLMYMLEHPAQPHVFADIPSAMWWAVVTMTTLGYGDMIPATALGRVVGACTAVIGVGMIALPAGVLASGFSEQLRQRREEYLETVDKVVRDGRVTRREKRLLEETRAALGLTPEEAARILEYGVKGGQLHCPHCGEPIHRNPLG</sequence>
<keyword evidence="15" id="KW-1185">Reference proteome</keyword>
<dbReference type="SUPFAM" id="SSF81324">
    <property type="entry name" value="Voltage-gated potassium channels"/>
    <property type="match status" value="1"/>
</dbReference>
<feature type="transmembrane region" description="Helical" evidence="12">
    <location>
        <begin position="200"/>
        <end position="221"/>
    </location>
</feature>
<evidence type="ECO:0000313" key="15">
    <source>
        <dbReference type="Proteomes" id="UP000233293"/>
    </source>
</evidence>
<dbReference type="InterPro" id="IPR028325">
    <property type="entry name" value="VG_K_chnl"/>
</dbReference>
<evidence type="ECO:0000256" key="5">
    <source>
        <dbReference type="ARBA" id="ARBA00022826"/>
    </source>
</evidence>
<evidence type="ECO:0000256" key="1">
    <source>
        <dbReference type="ARBA" id="ARBA00004141"/>
    </source>
</evidence>
<protein>
    <submittedName>
        <fullName evidence="14">Ion transporter</fullName>
    </submittedName>
</protein>
<evidence type="ECO:0000259" key="13">
    <source>
        <dbReference type="Pfam" id="PF00520"/>
    </source>
</evidence>
<dbReference type="FunFam" id="1.10.287.70:FF:000028">
    <property type="entry name" value="potassium voltage-gated channel subfamily D member 3"/>
    <property type="match status" value="1"/>
</dbReference>
<evidence type="ECO:0000256" key="2">
    <source>
        <dbReference type="ARBA" id="ARBA00022448"/>
    </source>
</evidence>
<dbReference type="GO" id="GO:0008076">
    <property type="term" value="C:voltage-gated potassium channel complex"/>
    <property type="evidence" value="ECO:0007669"/>
    <property type="project" value="InterPro"/>
</dbReference>
<dbReference type="Pfam" id="PF00520">
    <property type="entry name" value="Ion_trans"/>
    <property type="match status" value="1"/>
</dbReference>
<keyword evidence="11" id="KW-0407">Ion channel</keyword>
<dbReference type="GO" id="GO:0001508">
    <property type="term" value="P:action potential"/>
    <property type="evidence" value="ECO:0007669"/>
    <property type="project" value="TreeGrafter"/>
</dbReference>
<keyword evidence="9" id="KW-0406">Ion transport</keyword>
<keyword evidence="8 12" id="KW-1133">Transmembrane helix</keyword>
<dbReference type="PRINTS" id="PR00169">
    <property type="entry name" value="KCHANNEL"/>
</dbReference>
<comment type="caution">
    <text evidence="14">The sequence shown here is derived from an EMBL/GenBank/DDBJ whole genome shotgun (WGS) entry which is preliminary data.</text>
</comment>